<accession>A0A1E3SSI9</accession>
<dbReference type="RefSeq" id="WP_069401118.1">
    <property type="nucleotide sequence ID" value="NZ_MIHC01000025.1"/>
</dbReference>
<reference evidence="2" key="1">
    <citation type="submission" date="2016-09" db="EMBL/GenBank/DDBJ databases">
        <authorList>
            <person name="Greninger A.L."/>
            <person name="Jerome K.R."/>
            <person name="Mcnair B."/>
            <person name="Wallis C."/>
            <person name="Fang F."/>
        </authorList>
    </citation>
    <scope>NUCLEOTIDE SEQUENCE [LARGE SCALE GENOMIC DNA]</scope>
    <source>
        <strain evidence="2">BC1_M4</strain>
    </source>
</reference>
<protein>
    <submittedName>
        <fullName evidence="1">Uncharacterized protein</fullName>
    </submittedName>
</protein>
<organism evidence="1 2">
    <name type="scientific">Mycobacterium sherrisii</name>
    <dbReference type="NCBI Taxonomy" id="243061"/>
    <lineage>
        <taxon>Bacteria</taxon>
        <taxon>Bacillati</taxon>
        <taxon>Actinomycetota</taxon>
        <taxon>Actinomycetes</taxon>
        <taxon>Mycobacteriales</taxon>
        <taxon>Mycobacteriaceae</taxon>
        <taxon>Mycobacterium</taxon>
        <taxon>Mycobacterium simiae complex</taxon>
    </lineage>
</organism>
<keyword evidence="2" id="KW-1185">Reference proteome</keyword>
<evidence type="ECO:0000313" key="2">
    <source>
        <dbReference type="Proteomes" id="UP000094224"/>
    </source>
</evidence>
<evidence type="ECO:0000313" key="1">
    <source>
        <dbReference type="EMBL" id="ODR05120.1"/>
    </source>
</evidence>
<dbReference type="EMBL" id="MIHC01000025">
    <property type="protein sequence ID" value="ODR05120.1"/>
    <property type="molecule type" value="Genomic_DNA"/>
</dbReference>
<dbReference type="Proteomes" id="UP000094224">
    <property type="component" value="Unassembled WGS sequence"/>
</dbReference>
<sequence length="109" mass="12163">MDTRRTPDIEVIKDAERILYREKWRIHEERAAQQLAHTSSLAWTRLVPDSPVIQVVAINGAVIGQVRRHRTRWIATGVGQRGPVADCGTFRAAVEALATESRGTHAAKL</sequence>
<comment type="caution">
    <text evidence="1">The sequence shown here is derived from an EMBL/GenBank/DDBJ whole genome shotgun (WGS) entry which is preliminary data.</text>
</comment>
<proteinExistence type="predicted"/>
<name>A0A1E3SSI9_9MYCO</name>
<dbReference type="AlphaFoldDB" id="A0A1E3SSI9"/>
<gene>
    <name evidence="1" type="ORF">BHQ21_15235</name>
</gene>